<keyword evidence="4" id="KW-1185">Reference proteome</keyword>
<organism evidence="3 4">
    <name type="scientific">Pontibacter locisalis</name>
    <dbReference type="NCBI Taxonomy" id="1719035"/>
    <lineage>
        <taxon>Bacteria</taxon>
        <taxon>Pseudomonadati</taxon>
        <taxon>Bacteroidota</taxon>
        <taxon>Cytophagia</taxon>
        <taxon>Cytophagales</taxon>
        <taxon>Hymenobacteraceae</taxon>
        <taxon>Pontibacter</taxon>
    </lineage>
</organism>
<evidence type="ECO:0000313" key="4">
    <source>
        <dbReference type="Proteomes" id="UP001597544"/>
    </source>
</evidence>
<dbReference type="EC" id="2.4.-.-" evidence="3"/>
<dbReference type="RefSeq" id="WP_377506486.1">
    <property type="nucleotide sequence ID" value="NZ_JBHULU010000014.1"/>
</dbReference>
<dbReference type="CDD" id="cd03801">
    <property type="entry name" value="GT4_PimA-like"/>
    <property type="match status" value="1"/>
</dbReference>
<name>A0ABW5IKR2_9BACT</name>
<accession>A0ABW5IKR2</accession>
<comment type="caution">
    <text evidence="3">The sequence shown here is derived from an EMBL/GenBank/DDBJ whole genome shotgun (WGS) entry which is preliminary data.</text>
</comment>
<proteinExistence type="predicted"/>
<gene>
    <name evidence="3" type="ORF">ACFSRY_10310</name>
</gene>
<dbReference type="InterPro" id="IPR028098">
    <property type="entry name" value="Glyco_trans_4-like_N"/>
</dbReference>
<evidence type="ECO:0000259" key="1">
    <source>
        <dbReference type="Pfam" id="PF00534"/>
    </source>
</evidence>
<dbReference type="Pfam" id="PF00534">
    <property type="entry name" value="Glycos_transf_1"/>
    <property type="match status" value="1"/>
</dbReference>
<dbReference type="InterPro" id="IPR001296">
    <property type="entry name" value="Glyco_trans_1"/>
</dbReference>
<dbReference type="GO" id="GO:0016757">
    <property type="term" value="F:glycosyltransferase activity"/>
    <property type="evidence" value="ECO:0007669"/>
    <property type="project" value="UniProtKB-KW"/>
</dbReference>
<protein>
    <submittedName>
        <fullName evidence="3">Glycosyltransferase family 4 protein</fullName>
        <ecNumber evidence="3">2.4.-.-</ecNumber>
    </submittedName>
</protein>
<dbReference type="PANTHER" id="PTHR12526">
    <property type="entry name" value="GLYCOSYLTRANSFERASE"/>
    <property type="match status" value="1"/>
</dbReference>
<dbReference type="SUPFAM" id="SSF53756">
    <property type="entry name" value="UDP-Glycosyltransferase/glycogen phosphorylase"/>
    <property type="match status" value="1"/>
</dbReference>
<dbReference type="EMBL" id="JBHULU010000014">
    <property type="protein sequence ID" value="MFD2514259.1"/>
    <property type="molecule type" value="Genomic_DNA"/>
</dbReference>
<feature type="domain" description="Glycosyl transferase family 1" evidence="1">
    <location>
        <begin position="181"/>
        <end position="337"/>
    </location>
</feature>
<dbReference type="PANTHER" id="PTHR12526:SF630">
    <property type="entry name" value="GLYCOSYLTRANSFERASE"/>
    <property type="match status" value="1"/>
</dbReference>
<dbReference type="Proteomes" id="UP001597544">
    <property type="component" value="Unassembled WGS sequence"/>
</dbReference>
<evidence type="ECO:0000259" key="2">
    <source>
        <dbReference type="Pfam" id="PF13439"/>
    </source>
</evidence>
<keyword evidence="3" id="KW-0808">Transferase</keyword>
<dbReference type="Gene3D" id="3.40.50.2000">
    <property type="entry name" value="Glycogen Phosphorylase B"/>
    <property type="match status" value="2"/>
</dbReference>
<dbReference type="Pfam" id="PF13439">
    <property type="entry name" value="Glyco_transf_4"/>
    <property type="match status" value="1"/>
</dbReference>
<sequence>MKIIQVIQQPQLRGAEIFACQLSNHLMQQGHEVLMITIFKGDAEIPFNGKTIHLNRPLSLRLFDFVGWKKFHKIIKEYKPDIIQANASDTLKFTTSSKFLFSWKVPIVYRNANKSGDFIDSRLKWKINKFYLDQLDFTISVSEECEKDFNKTFFYPEKKGNTVEIGIEDKEIGGIPRDLQEIFEKGPVLTNIAGFVPEKNHNSLINIFGKLVKDYPNAQLLLIGKGPLKETIKSKVKETGIKNHVHFLGYRNDVLEILRYSNVFVMPSLIEGLPGVILEAMFCQTPVIANNVGGIGEVVMTGKTGWLIEKGNEEEFLAALREVLKMKKDDLIEVQNAKTMIQDKFLNEKIAKRFLNTYEYVLKLEGKHVTAAS</sequence>
<feature type="domain" description="Glycosyltransferase subfamily 4-like N-terminal" evidence="2">
    <location>
        <begin position="14"/>
        <end position="167"/>
    </location>
</feature>
<reference evidence="4" key="1">
    <citation type="journal article" date="2019" name="Int. J. Syst. Evol. Microbiol.">
        <title>The Global Catalogue of Microorganisms (GCM) 10K type strain sequencing project: providing services to taxonomists for standard genome sequencing and annotation.</title>
        <authorList>
            <consortium name="The Broad Institute Genomics Platform"/>
            <consortium name="The Broad Institute Genome Sequencing Center for Infectious Disease"/>
            <person name="Wu L."/>
            <person name="Ma J."/>
        </authorList>
    </citation>
    <scope>NUCLEOTIDE SEQUENCE [LARGE SCALE GENOMIC DNA]</scope>
    <source>
        <strain evidence="4">KCTC 42498</strain>
    </source>
</reference>
<evidence type="ECO:0000313" key="3">
    <source>
        <dbReference type="EMBL" id="MFD2514259.1"/>
    </source>
</evidence>
<keyword evidence="3" id="KW-0328">Glycosyltransferase</keyword>